<reference evidence="2" key="1">
    <citation type="journal article" date="2011" name="PLoS Biol.">
        <title>Gene gain and loss during evolution of obligate parasitism in the white rust pathogen of Arabidopsis thaliana.</title>
        <authorList>
            <person name="Kemen E."/>
            <person name="Gardiner A."/>
            <person name="Schultz-Larsen T."/>
            <person name="Kemen A.C."/>
            <person name="Balmuth A.L."/>
            <person name="Robert-Seilaniantz A."/>
            <person name="Bailey K."/>
            <person name="Holub E."/>
            <person name="Studholme D.J."/>
            <person name="Maclean D."/>
            <person name="Jones J.D."/>
        </authorList>
    </citation>
    <scope>NUCLEOTIDE SEQUENCE</scope>
</reference>
<dbReference type="EMBL" id="FR824046">
    <property type="protein sequence ID" value="CCA13947.1"/>
    <property type="molecule type" value="Genomic_DNA"/>
</dbReference>
<feature type="compositionally biased region" description="Polar residues" evidence="1">
    <location>
        <begin position="1612"/>
        <end position="1634"/>
    </location>
</feature>
<organism evidence="2">
    <name type="scientific">Albugo laibachii Nc14</name>
    <dbReference type="NCBI Taxonomy" id="890382"/>
    <lineage>
        <taxon>Eukaryota</taxon>
        <taxon>Sar</taxon>
        <taxon>Stramenopiles</taxon>
        <taxon>Oomycota</taxon>
        <taxon>Peronosporomycetes</taxon>
        <taxon>Albuginales</taxon>
        <taxon>Albuginaceae</taxon>
        <taxon>Albugo</taxon>
    </lineage>
</organism>
<evidence type="ECO:0000256" key="1">
    <source>
        <dbReference type="SAM" id="MobiDB-lite"/>
    </source>
</evidence>
<gene>
    <name evidence="2" type="primary">AlNc14C1G84</name>
    <name evidence="2" type="ORF">ALNC14_000900</name>
</gene>
<feature type="compositionally biased region" description="Low complexity" evidence="1">
    <location>
        <begin position="1856"/>
        <end position="1866"/>
    </location>
</feature>
<protein>
    <submittedName>
        <fullName evidence="2">Uncharacterized protein AlNc14C1G84</fullName>
    </submittedName>
</protein>
<dbReference type="HOGENOM" id="CLU_232357_0_0_1"/>
<proteinExistence type="predicted"/>
<feature type="region of interest" description="Disordered" evidence="1">
    <location>
        <begin position="1847"/>
        <end position="1938"/>
    </location>
</feature>
<feature type="region of interest" description="Disordered" evidence="1">
    <location>
        <begin position="1606"/>
        <end position="1636"/>
    </location>
</feature>
<evidence type="ECO:0000313" key="2">
    <source>
        <dbReference type="EMBL" id="CCA13947.1"/>
    </source>
</evidence>
<reference evidence="2" key="2">
    <citation type="submission" date="2011-02" db="EMBL/GenBank/DDBJ databases">
        <authorList>
            <person name="MacLean D."/>
        </authorList>
    </citation>
    <scope>NUCLEOTIDE SEQUENCE</scope>
</reference>
<sequence length="2103" mass="237692">MSVVDLSIEQNSGTLQIHLQGLKLRFRNRHESPAGDRVIATNGEVNLISLSSCTLTLQIQLIGAHRLLGVQVAGFDNENTRCTVEITDNFVEALQEEHCKWLSHSISVEKSKDSTETKLPTLKILEMLFVGKFTMQRDTRRRNGDDHENVLQLVVNAKRVEISRACNSAEKILGEDNANHDHAQTEQKVMKSELEEIRLDSISETGLHNILLVQKSHLHMIIGSGSANEISGTTDKFILTMEPFINDIISIGMTIQARPKSFKKQAGLNDTNPVIAEKHLPKRITTAWKFDCKVCSAEIRMLLGRNEESNEMETSNEFEGVKLSALEFHLQTNKRKSFKKDELHEDQILHFYRLQFELTMKNLSESLSYTIVLYDVKMIRTNNHQCLQSIHACGHDNGSGLAMCSEISYILRRIILEASSCSIRRKSNTFLEASESSPFAEFDKIDFIHETNIRQKEDKAGEKTVQVNVQSQSTKVEINCREFEKMLQDIANTGILLHHLSSLYFQVQPHRISNTTPIDETRQIIIRSKILTVKLLDMEGVAESVLFESYDFDFKAEKDSTTQIQEVSSDIFEVNWNDTLKVSTIEKLALVRTEINAPDNVHICPIVNLCAAKIHINVREEVKLPLMFLRMDHMFNYQMKKYIKTTIPRDLCQDTSVQANLQFGLLCVDLLGCTYADQIQVVSSIALEDLQMRCKAHKGHQMTYSIRSMLRLAEKEKLDTLEESFIWSSLSSIDRLQGSMTTKSLAINLEQDLNIARCRPELGAPFMSICGGSVQLCLSDIKWTVAKAPESMKFLPPRQIFFDVSMYFDSCSMHFVERMRLQQLIQAMKIIQCSINTNQEKTDEKSAEVTFWMNRIFGNMNVTCTALQLTIPYRIQEDHKNVDQYRNVLIRASQSEFTCHQLQCCLISMDSLDVVLTEASTSFPEYKSAGYKNKDDIQDDFQLLCLPNISLRSGLLWRATQFVDAPEGDQSIHVVSTFQFSIRHSSSPESDAFETQEPGLFNRKTPSKVPYNTSAFLGLNWDRVYPLLAYFLAGESREDAHDPSSETSVQSTKQQTYIASCAVHWNISIDILQMLWWDGYQQDVAVLCFVKDVLTQGVVKFCRGNDRRKKCTKGFVYGPANCAYERYAPLDLTYGAFSLIVNLLRCYILQKDEDETSGGEVGLSAFGIPFEHTPVNTFILESTGSSYRATYQNHPLGQADGGHDRDGLLQKPSKFSLNPSLGQRFHPPYQSILPTSKSVANVHPLTLKPVDSASSSCKKYASSNPTMMTADFAEYIAEQPPLSLSKQTDISSIASGLKECSCLLNDTEDKADIWPIQVESMKLHWTLKSRDTVFYMITTIVDTLHEIKQRMSETSEGRKSMTTKGVTLNFVESQNLDVDRNSKDSTIRFDVKESLLELLQQGRLGLKEDDQTHQSKRESYGNEFERKKSSYSLNADLIAFKKYTIDIHNAQINVSDESSKSSILVASKHIHVAGGKDRLQGDAIASFAFEHVTVHVAPIDVDIAAEPQWWRQQAVRQTNAFDGPVSPRGSQKYTARDTSSPFVLKQVLEECELNVTYIQTIATGASSAEVNLSFLKLSTDRHQFYQLLNVVRHVLLAPPRFVHRGRRHRTNRSSFSTETSSMEAPHRNTATSPTPAGKRFYAQLEEELRCRESKTLSKNLRTSPNALKCITFHAVGGRFLLRASPNSMACNDSEADFIELCLERINGSHTFYENQRTKLFINLHWLEINNLRSGPKSSVFEDVSSVMRAKLMIENRFEARDKIPFADEKGMLTIRAESGPLMRFWGKKIRVQDLLEISIFPDIPYVIVIQLAADFYDLICKFLFDHGGGQQEFSQTMEPEQALFGRKVSQPSGTGTHAAAANSTSPPASPKSKKTVPTSKSSSLVQRLSQHNNSSSSSTSTSRFRSRNSSAASTAVTTNALEEHEKEPLTSSQEEDELYSTSNEQELFYFKYVRIGNIRLCINCNGFFVNLSGLELDLPPYICQGRLSTYKKMLQRFENHLKWHVTKLTASSGLSHFRNKFLKWTPINIAATSSHPISSTGLTLRSSNVLSLAEEKSEDNAQSCNLESEEALYSKVQGNEEDVQEDAHNAQVLFGPYYKPRKV</sequence>
<name>F0VYT2_9STRA</name>
<feature type="compositionally biased region" description="Low complexity" evidence="1">
    <location>
        <begin position="1892"/>
        <end position="1915"/>
    </location>
</feature>
<accession>F0VYT2</accession>